<proteinExistence type="predicted"/>
<evidence type="ECO:0000313" key="4">
    <source>
        <dbReference type="Proteomes" id="UP000600946"/>
    </source>
</evidence>
<feature type="region of interest" description="Disordered" evidence="1">
    <location>
        <begin position="175"/>
        <end position="234"/>
    </location>
</feature>
<dbReference type="InterPro" id="IPR011990">
    <property type="entry name" value="TPR-like_helical_dom_sf"/>
</dbReference>
<evidence type="ECO:0000313" key="3">
    <source>
        <dbReference type="EMBL" id="GGY18155.1"/>
    </source>
</evidence>
<dbReference type="PANTHER" id="PTHR30136">
    <property type="entry name" value="HELIX-TURN-HELIX TRANSCRIPTIONAL REGULATOR, ICLR FAMILY"/>
    <property type="match status" value="1"/>
</dbReference>
<evidence type="ECO:0000259" key="2">
    <source>
        <dbReference type="Pfam" id="PF01614"/>
    </source>
</evidence>
<dbReference type="EMBL" id="BMUU01000001">
    <property type="protein sequence ID" value="GGY18155.1"/>
    <property type="molecule type" value="Genomic_DNA"/>
</dbReference>
<dbReference type="InterPro" id="IPR029016">
    <property type="entry name" value="GAF-like_dom_sf"/>
</dbReference>
<dbReference type="Gene3D" id="1.25.40.10">
    <property type="entry name" value="Tetratricopeptide repeat domain"/>
    <property type="match status" value="1"/>
</dbReference>
<gene>
    <name evidence="3" type="ORF">GCM10010326_08410</name>
</gene>
<name>A0ABQ2ZNP3_9ACTN</name>
<dbReference type="InterPro" id="IPR050707">
    <property type="entry name" value="HTH_MetabolicPath_Reg"/>
</dbReference>
<comment type="caution">
    <text evidence="3">The sequence shown here is derived from an EMBL/GenBank/DDBJ whole genome shotgun (WGS) entry which is preliminary data.</text>
</comment>
<dbReference type="PANTHER" id="PTHR30136:SF24">
    <property type="entry name" value="HTH-TYPE TRANSCRIPTIONAL REPRESSOR ALLR"/>
    <property type="match status" value="1"/>
</dbReference>
<protein>
    <recommendedName>
        <fullName evidence="2">IclR-ED domain-containing protein</fullName>
    </recommendedName>
</protein>
<dbReference type="Pfam" id="PF01614">
    <property type="entry name" value="IclR_C"/>
    <property type="match status" value="1"/>
</dbReference>
<evidence type="ECO:0000256" key="1">
    <source>
        <dbReference type="SAM" id="MobiDB-lite"/>
    </source>
</evidence>
<dbReference type="Proteomes" id="UP000600946">
    <property type="component" value="Unassembled WGS sequence"/>
</dbReference>
<dbReference type="Gene3D" id="3.30.450.40">
    <property type="match status" value="1"/>
</dbReference>
<accession>A0ABQ2ZNP3</accession>
<keyword evidence="4" id="KW-1185">Reference proteome</keyword>
<sequence length="558" mass="58758">MTDVSRPKEEGSGRPAPALPAELLSLVSQLAPPDHWDRPGGDFGPLTARYGLDREARERANSLFRLGSKALARDELTTAAEWLGHAASAGHPGAMFRLALVALRAGADWENEAVFLIAEAARHGHGDARRLLAATARRRPPAGEPVAAPEDPAFFDEARERLGIPHDALLPEPCVGPGGPGGPGGRLTLAEAPARPDAGSRGASPGTRRPRLVLVPPTAQGPGIPEHRGPGAASGGPYLPVASGGPCPQIVLRPLPDPVPDGAAEPGSRGPWWSANALRPAVLTDIARSRPLPAPSPAHAQAAQRARDLLQRISAADGITTRTLALRCAMSITSTAWLLHWLRGQNLVETVAGVHRPGPVMALVSRPDRHGPLLEQALTALRDQLGAAVYISAYADGDVRVLASVHSPTAPPVDEWVAFRDAAHASAVGKSLLAQLDFESRMDHLARHPSIPLTERTITSTRALIDSLDGYGPHAAQFDLMEYSHREVCVAYSLGLPGRTSCVALSLPADRSHRLIHAARSLSERATGLLLAHLLTDDSGVPATDTPTSTFGSTPAER</sequence>
<reference evidence="4" key="1">
    <citation type="journal article" date="2019" name="Int. J. Syst. Evol. Microbiol.">
        <title>The Global Catalogue of Microorganisms (GCM) 10K type strain sequencing project: providing services to taxonomists for standard genome sequencing and annotation.</title>
        <authorList>
            <consortium name="The Broad Institute Genomics Platform"/>
            <consortium name="The Broad Institute Genome Sequencing Center for Infectious Disease"/>
            <person name="Wu L."/>
            <person name="Ma J."/>
        </authorList>
    </citation>
    <scope>NUCLEOTIDE SEQUENCE [LARGE SCALE GENOMIC DNA]</scope>
    <source>
        <strain evidence="4">JCM 4594</strain>
    </source>
</reference>
<dbReference type="SUPFAM" id="SSF55781">
    <property type="entry name" value="GAF domain-like"/>
    <property type="match status" value="1"/>
</dbReference>
<dbReference type="InterPro" id="IPR014757">
    <property type="entry name" value="Tscrpt_reg_IclR_C"/>
</dbReference>
<feature type="domain" description="IclR-ED" evidence="2">
    <location>
        <begin position="376"/>
        <end position="511"/>
    </location>
</feature>
<organism evidence="3 4">
    <name type="scientific">Streptomyces xanthochromogenes</name>
    <dbReference type="NCBI Taxonomy" id="67384"/>
    <lineage>
        <taxon>Bacteria</taxon>
        <taxon>Bacillati</taxon>
        <taxon>Actinomycetota</taxon>
        <taxon>Actinomycetes</taxon>
        <taxon>Kitasatosporales</taxon>
        <taxon>Streptomycetaceae</taxon>
        <taxon>Streptomyces</taxon>
    </lineage>
</organism>
<feature type="compositionally biased region" description="Gly residues" evidence="1">
    <location>
        <begin position="176"/>
        <end position="185"/>
    </location>
</feature>